<dbReference type="GO" id="GO:0005829">
    <property type="term" value="C:cytosol"/>
    <property type="evidence" value="ECO:0007669"/>
    <property type="project" value="TreeGrafter"/>
</dbReference>
<proteinExistence type="predicted"/>
<evidence type="ECO:0000256" key="1">
    <source>
        <dbReference type="SAM" id="MobiDB-lite"/>
    </source>
</evidence>
<gene>
    <name evidence="3" type="ORF">Clacol_003544</name>
</gene>
<dbReference type="InterPro" id="IPR036412">
    <property type="entry name" value="HAD-like_sf"/>
</dbReference>
<dbReference type="PANTHER" id="PTHR10788">
    <property type="entry name" value="TREHALOSE-6-PHOSPHATE SYNTHASE"/>
    <property type="match status" value="1"/>
</dbReference>
<evidence type="ECO:0000256" key="2">
    <source>
        <dbReference type="SAM" id="SignalP"/>
    </source>
</evidence>
<dbReference type="SUPFAM" id="SSF56784">
    <property type="entry name" value="HAD-like"/>
    <property type="match status" value="1"/>
</dbReference>
<protein>
    <recommendedName>
        <fullName evidence="5">Glycosyltransferase family 20 protein</fullName>
    </recommendedName>
</protein>
<feature type="chain" id="PRO_5043618709" description="Glycosyltransferase family 20 protein" evidence="2">
    <location>
        <begin position="22"/>
        <end position="905"/>
    </location>
</feature>
<evidence type="ECO:0000313" key="3">
    <source>
        <dbReference type="EMBL" id="GJJ09322.1"/>
    </source>
</evidence>
<dbReference type="GO" id="GO:0005992">
    <property type="term" value="P:trehalose biosynthetic process"/>
    <property type="evidence" value="ECO:0007669"/>
    <property type="project" value="InterPro"/>
</dbReference>
<dbReference type="Pfam" id="PF00982">
    <property type="entry name" value="Glyco_transf_20"/>
    <property type="match status" value="1"/>
</dbReference>
<dbReference type="GO" id="GO:0005946">
    <property type="term" value="C:alpha,alpha-trehalose-phosphate synthase complex (UDP-forming)"/>
    <property type="evidence" value="ECO:0007669"/>
    <property type="project" value="TreeGrafter"/>
</dbReference>
<dbReference type="CDD" id="cd03788">
    <property type="entry name" value="GT20_TPS"/>
    <property type="match status" value="1"/>
</dbReference>
<evidence type="ECO:0008006" key="5">
    <source>
        <dbReference type="Google" id="ProtNLM"/>
    </source>
</evidence>
<dbReference type="AlphaFoldDB" id="A0AAV5A6M5"/>
<accession>A0AAV5A6M5</accession>
<dbReference type="InterPro" id="IPR003337">
    <property type="entry name" value="Trehalose_PPase"/>
</dbReference>
<keyword evidence="2" id="KW-0732">Signal</keyword>
<evidence type="ECO:0000313" key="4">
    <source>
        <dbReference type="Proteomes" id="UP001050691"/>
    </source>
</evidence>
<feature type="region of interest" description="Disordered" evidence="1">
    <location>
        <begin position="100"/>
        <end position="159"/>
    </location>
</feature>
<dbReference type="GO" id="GO:0003825">
    <property type="term" value="F:alpha,alpha-trehalose-phosphate synthase (UDP-forming) activity"/>
    <property type="evidence" value="ECO:0007669"/>
    <property type="project" value="TreeGrafter"/>
</dbReference>
<dbReference type="Pfam" id="PF02358">
    <property type="entry name" value="Trehalose_PPase"/>
    <property type="match status" value="1"/>
</dbReference>
<dbReference type="PANTHER" id="PTHR10788:SF15">
    <property type="entry name" value="TREHALOSE SYNTHASE COMPLEX REGULATORY SUBUNIT TPS3-RELATED"/>
    <property type="match status" value="1"/>
</dbReference>
<keyword evidence="4" id="KW-1185">Reference proteome</keyword>
<name>A0AAV5A6M5_9AGAM</name>
<feature type="signal peptide" evidence="2">
    <location>
        <begin position="1"/>
        <end position="21"/>
    </location>
</feature>
<reference evidence="3" key="1">
    <citation type="submission" date="2021-10" db="EMBL/GenBank/DDBJ databases">
        <title>De novo Genome Assembly of Clathrus columnatus (Basidiomycota, Fungi) Using Illumina and Nanopore Sequence Data.</title>
        <authorList>
            <person name="Ogiso-Tanaka E."/>
            <person name="Itagaki H."/>
            <person name="Hosoya T."/>
            <person name="Hosaka K."/>
        </authorList>
    </citation>
    <scope>NUCLEOTIDE SEQUENCE</scope>
    <source>
        <strain evidence="3">MO-923</strain>
    </source>
</reference>
<dbReference type="EMBL" id="BPWL01000004">
    <property type="protein sequence ID" value="GJJ09322.1"/>
    <property type="molecule type" value="Genomic_DNA"/>
</dbReference>
<dbReference type="InterPro" id="IPR001830">
    <property type="entry name" value="Glyco_trans_20"/>
</dbReference>
<organism evidence="3 4">
    <name type="scientific">Clathrus columnatus</name>
    <dbReference type="NCBI Taxonomy" id="1419009"/>
    <lineage>
        <taxon>Eukaryota</taxon>
        <taxon>Fungi</taxon>
        <taxon>Dikarya</taxon>
        <taxon>Basidiomycota</taxon>
        <taxon>Agaricomycotina</taxon>
        <taxon>Agaricomycetes</taxon>
        <taxon>Phallomycetidae</taxon>
        <taxon>Phallales</taxon>
        <taxon>Clathraceae</taxon>
        <taxon>Clathrus</taxon>
    </lineage>
</organism>
<dbReference type="Gene3D" id="3.40.50.2000">
    <property type="entry name" value="Glycogen Phosphorylase B"/>
    <property type="match status" value="2"/>
</dbReference>
<dbReference type="Proteomes" id="UP001050691">
    <property type="component" value="Unassembled WGS sequence"/>
</dbReference>
<feature type="compositionally biased region" description="Basic residues" evidence="1">
    <location>
        <begin position="124"/>
        <end position="138"/>
    </location>
</feature>
<sequence>MTSFRDHRVIIASLFLPNTVALSSDISETSSEVSYSPVPPTPSLLTPTLQVVRPPNTPLLSIVEDLAVKSKVVTPIGGTPRSETNPFAVSFQSLDKALFPAGSGAATPSSKPIHNRREAPPRLSGRKSSRSASVRRRQPGSETPPRGSNGNGTIPWHFEANPHGNGGLYNAIASVPNTILRKKLWVGTLGTATDAFDENTRKAVDARSREEHDSVPVWIDDTEFSGFYDTFCHQVLWPCLHYAVPDAPKTKVFYESSTFTHYQACNKKFADTIVANYREGDIVWVNDYHLMLVPSMVRAALPSAIIGFFMHVAFPSSEIFRCLAVREHLLKGLLSADLIGFQTANFARHFRQTVSRILSLEAVPKGITTREGKFVDVGVFPMGIDVRSLTMKRRDPEVSEWVSLLKKRYDGLKLIVGRDKLDEVQGVRKKLQAFEEFLIMHPEFCGQVALSTSEENEAQGDVADIVARINSRFSTLTYQPMVFLHIQDLTFSQYLALLTVADAFIVTSLREGMALRAHEYVECQEGRNRPLILSEFTGSYSYAGFRSCIAVNPWDSRNTAEAIYQALTMPDKEATARWKDLHRHVITQTAQTFVTSFLTRCIRVNLEHQQRDPESIPSFEIDGVLPKYKYSAERLILLDLEDTLWIRKHPEHAFEPPQDSVDILRKLTEDRKNRVWLLSGLPRAALSKMSALVPKIGLVAENGCYIKPRAVKGKEQDWINMVANYNMTWKTPCLEILAYFTERTPGSFVVVREASVVWYFWTDEAVKKKTDRAWVQRQAAEAQNHIWDSLGERYGLRIIPSENCFIVLPSNISRSTAVGAILRPGGPAQSVPSVWFSHPETEPSQDADVDLLLCMGADEKLLSRLNELHNAETVTTSGKGSDAKWRLTVPEIIPTLWKFTSNYDE</sequence>
<comment type="caution">
    <text evidence="3">The sequence shown here is derived from an EMBL/GenBank/DDBJ whole genome shotgun (WGS) entry which is preliminary data.</text>
</comment>
<dbReference type="SUPFAM" id="SSF53756">
    <property type="entry name" value="UDP-Glycosyltransferase/glycogen phosphorylase"/>
    <property type="match status" value="1"/>
</dbReference>
<dbReference type="GO" id="GO:0004805">
    <property type="term" value="F:trehalose-phosphatase activity"/>
    <property type="evidence" value="ECO:0007669"/>
    <property type="project" value="TreeGrafter"/>
</dbReference>